<dbReference type="STRING" id="667725.A0A0L0G414"/>
<dbReference type="PANTHER" id="PTHR45923:SF2">
    <property type="entry name" value="PROTEIN SEY1"/>
    <property type="match status" value="1"/>
</dbReference>
<dbReference type="InterPro" id="IPR030386">
    <property type="entry name" value="G_GB1_RHD3_dom"/>
</dbReference>
<dbReference type="InterPro" id="IPR027417">
    <property type="entry name" value="P-loop_NTPase"/>
</dbReference>
<evidence type="ECO:0000256" key="5">
    <source>
        <dbReference type="ARBA" id="ARBA00022824"/>
    </source>
</evidence>
<keyword evidence="7" id="KW-0342">GTP-binding</keyword>
<keyword evidence="8 10" id="KW-0472">Membrane</keyword>
<dbReference type="GO" id="GO:0005789">
    <property type="term" value="C:endoplasmic reticulum membrane"/>
    <property type="evidence" value="ECO:0007669"/>
    <property type="project" value="UniProtKB-SubCell"/>
</dbReference>
<dbReference type="InterPro" id="IPR008803">
    <property type="entry name" value="RHD3/Sey1"/>
</dbReference>
<evidence type="ECO:0000256" key="3">
    <source>
        <dbReference type="ARBA" id="ARBA00022741"/>
    </source>
</evidence>
<evidence type="ECO:0000256" key="4">
    <source>
        <dbReference type="ARBA" id="ARBA00022801"/>
    </source>
</evidence>
<dbReference type="RefSeq" id="XP_014157754.1">
    <property type="nucleotide sequence ID" value="XM_014302279.1"/>
</dbReference>
<gene>
    <name evidence="12" type="ORF">SARC_03909</name>
</gene>
<organism evidence="12 13">
    <name type="scientific">Sphaeroforma arctica JP610</name>
    <dbReference type="NCBI Taxonomy" id="667725"/>
    <lineage>
        <taxon>Eukaryota</taxon>
        <taxon>Ichthyosporea</taxon>
        <taxon>Ichthyophonida</taxon>
        <taxon>Sphaeroforma</taxon>
    </lineage>
</organism>
<dbReference type="PROSITE" id="PS51715">
    <property type="entry name" value="G_GB1_RHD3"/>
    <property type="match status" value="1"/>
</dbReference>
<keyword evidence="2 10" id="KW-0812">Transmembrane</keyword>
<name>A0A0L0G414_9EUKA</name>
<feature type="transmembrane region" description="Helical" evidence="10">
    <location>
        <begin position="586"/>
        <end position="607"/>
    </location>
</feature>
<dbReference type="SUPFAM" id="SSF52540">
    <property type="entry name" value="P-loop containing nucleoside triphosphate hydrolases"/>
    <property type="match status" value="1"/>
</dbReference>
<evidence type="ECO:0000313" key="12">
    <source>
        <dbReference type="EMBL" id="KNC83852.1"/>
    </source>
</evidence>
<dbReference type="Proteomes" id="UP000054560">
    <property type="component" value="Unassembled WGS sequence"/>
</dbReference>
<evidence type="ECO:0000256" key="9">
    <source>
        <dbReference type="PROSITE-ProRule" id="PRU01052"/>
    </source>
</evidence>
<dbReference type="eggNOG" id="KOG2203">
    <property type="taxonomic scope" value="Eukaryota"/>
</dbReference>
<evidence type="ECO:0000256" key="2">
    <source>
        <dbReference type="ARBA" id="ARBA00022692"/>
    </source>
</evidence>
<keyword evidence="13" id="KW-1185">Reference proteome</keyword>
<evidence type="ECO:0000256" key="7">
    <source>
        <dbReference type="ARBA" id="ARBA00023134"/>
    </source>
</evidence>
<dbReference type="FunFam" id="3.40.50.300:FF:000727">
    <property type="entry name" value="Protein SEY1 homolog"/>
    <property type="match status" value="1"/>
</dbReference>
<dbReference type="Gene3D" id="3.40.50.300">
    <property type="entry name" value="P-loop containing nucleotide triphosphate hydrolases"/>
    <property type="match status" value="1"/>
</dbReference>
<keyword evidence="6 10" id="KW-1133">Transmembrane helix</keyword>
<dbReference type="GO" id="GO:0005525">
    <property type="term" value="F:GTP binding"/>
    <property type="evidence" value="ECO:0007669"/>
    <property type="project" value="UniProtKB-KW"/>
</dbReference>
<evidence type="ECO:0000313" key="13">
    <source>
        <dbReference type="Proteomes" id="UP000054560"/>
    </source>
</evidence>
<comment type="subcellular location">
    <subcellularLocation>
        <location evidence="1">Endoplasmic reticulum membrane</location>
        <topology evidence="1">Multi-pass membrane protein</topology>
    </subcellularLocation>
</comment>
<evidence type="ECO:0000259" key="11">
    <source>
        <dbReference type="PROSITE" id="PS51715"/>
    </source>
</evidence>
<keyword evidence="5" id="KW-0256">Endoplasmic reticulum</keyword>
<proteinExistence type="inferred from homology"/>
<feature type="domain" description="GB1/RHD3-type G" evidence="11">
    <location>
        <begin position="56"/>
        <end position="272"/>
    </location>
</feature>
<dbReference type="Pfam" id="PF20428">
    <property type="entry name" value="Sey1_3HB"/>
    <property type="match status" value="1"/>
</dbReference>
<keyword evidence="4" id="KW-0378">Hydrolase</keyword>
<reference evidence="12 13" key="1">
    <citation type="submission" date="2011-02" db="EMBL/GenBank/DDBJ databases">
        <title>The Genome Sequence of Sphaeroforma arctica JP610.</title>
        <authorList>
            <consortium name="The Broad Institute Genome Sequencing Platform"/>
            <person name="Russ C."/>
            <person name="Cuomo C."/>
            <person name="Young S.K."/>
            <person name="Zeng Q."/>
            <person name="Gargeya S."/>
            <person name="Alvarado L."/>
            <person name="Berlin A."/>
            <person name="Chapman S.B."/>
            <person name="Chen Z."/>
            <person name="Freedman E."/>
            <person name="Gellesch M."/>
            <person name="Goldberg J."/>
            <person name="Griggs A."/>
            <person name="Gujja S."/>
            <person name="Heilman E."/>
            <person name="Heiman D."/>
            <person name="Howarth C."/>
            <person name="Mehta T."/>
            <person name="Neiman D."/>
            <person name="Pearson M."/>
            <person name="Roberts A."/>
            <person name="Saif S."/>
            <person name="Shea T."/>
            <person name="Shenoy N."/>
            <person name="Sisk P."/>
            <person name="Stolte C."/>
            <person name="Sykes S."/>
            <person name="White J."/>
            <person name="Yandava C."/>
            <person name="Burger G."/>
            <person name="Gray M.W."/>
            <person name="Holland P.W.H."/>
            <person name="King N."/>
            <person name="Lang F.B.F."/>
            <person name="Roger A.J."/>
            <person name="Ruiz-Trillo I."/>
            <person name="Haas B."/>
            <person name="Nusbaum C."/>
            <person name="Birren B."/>
        </authorList>
    </citation>
    <scope>NUCLEOTIDE SEQUENCE [LARGE SCALE GENOMIC DNA]</scope>
    <source>
        <strain evidence="12 13">JP610</strain>
    </source>
</reference>
<evidence type="ECO:0000256" key="1">
    <source>
        <dbReference type="ARBA" id="ARBA00004477"/>
    </source>
</evidence>
<dbReference type="GO" id="GO:0003924">
    <property type="term" value="F:GTPase activity"/>
    <property type="evidence" value="ECO:0007669"/>
    <property type="project" value="TreeGrafter"/>
</dbReference>
<evidence type="ECO:0000256" key="6">
    <source>
        <dbReference type="ARBA" id="ARBA00022989"/>
    </source>
</evidence>
<evidence type="ECO:0000256" key="10">
    <source>
        <dbReference type="SAM" id="Phobius"/>
    </source>
</evidence>
<dbReference type="GeneID" id="25904413"/>
<evidence type="ECO:0000256" key="8">
    <source>
        <dbReference type="ARBA" id="ARBA00023136"/>
    </source>
</evidence>
<dbReference type="CDD" id="cd01851">
    <property type="entry name" value="GBP"/>
    <property type="match status" value="1"/>
</dbReference>
<dbReference type="OrthoDB" id="1597724at2759"/>
<dbReference type="Pfam" id="PF05879">
    <property type="entry name" value="RHD3_GTPase"/>
    <property type="match status" value="1"/>
</dbReference>
<dbReference type="AlphaFoldDB" id="A0A0L0G414"/>
<dbReference type="PANTHER" id="PTHR45923">
    <property type="entry name" value="PROTEIN SEY1"/>
    <property type="match status" value="1"/>
</dbReference>
<dbReference type="GO" id="GO:0016320">
    <property type="term" value="P:endoplasmic reticulum membrane fusion"/>
    <property type="evidence" value="ECO:0007669"/>
    <property type="project" value="TreeGrafter"/>
</dbReference>
<protein>
    <recommendedName>
        <fullName evidence="11">GB1/RHD3-type G domain-containing protein</fullName>
    </recommendedName>
</protein>
<keyword evidence="3" id="KW-0547">Nucleotide-binding</keyword>
<sequence length="676" mass="76992">MADPTTTAPSAEEVVASTNTTPETLDLVQIVQEDYSFNPTCKDQMEKFSGNFYASGLDYNVVSILGPQSGGKSTLLNLLFNVNFKVMDEEHRQQTTKGLWLAHDDNSKSLIMDVEGSDSRERGENHIKFERKSALFSLAISEVLIINMWTNDVGRYQAANYETLRTVFEIHLKLFYTEGSPKTLLLFILRDHQSTPLVNLSNILRKDMDDMWVKLDKPENLKDTKFSDFFDAEFTSLPNYVFQKDAFMDQVSTLSKRFTDNSREDYLYKPVYSKQVPADGFPEYSGRIWETILAERDLDLPSVKEMLARVRCDEIAQAVMASTRKEFESYKRALSDGEVVKDLGTLIAERVSTSLQTFKEKGSIYHEPTYLERREQLIMSMDEYFSELKDAYARNVVIAQTRTIEEHFQAELTPLLASGRHDMWTEIGQVYTDTLLKGQADINQQFAEMGFSEDFTAATLQKFNTHTVELAEKQIKHSTHGLKETAVKRFEKNFKYDENKIPREWGKDDNVPEAYTNARNKVVDFIGLFTTMTLPQVEGSLEATNVQLLKPTQVDALQESIDELIKPIYEDALRTQKRTTSGAPPVWLIVVFLVLGFNEFMAFLDFVTTPSNMVFVLFAVSMAGTVYALHHLGLMGPAESVARKAVEEVSNQAQDGLLMLTEKLQDASAKRRKKEE</sequence>
<accession>A0A0L0G414</accession>
<dbReference type="EMBL" id="KQ241805">
    <property type="protein sequence ID" value="KNC83852.1"/>
    <property type="molecule type" value="Genomic_DNA"/>
</dbReference>
<dbReference type="InterPro" id="IPR046758">
    <property type="entry name" value="Sey1/RHD3-like_3HB"/>
</dbReference>
<comment type="similarity">
    <text evidence="9">Belongs to the TRAFAC class dynamin-like GTPase superfamily. GB1/RHD3 GTPase family.</text>
</comment>
<feature type="transmembrane region" description="Helical" evidence="10">
    <location>
        <begin position="613"/>
        <end position="634"/>
    </location>
</feature>